<organism evidence="2 3">
    <name type="scientific">Neptunitalea lumnitzerae</name>
    <dbReference type="NCBI Taxonomy" id="2965509"/>
    <lineage>
        <taxon>Bacteria</taxon>
        <taxon>Pseudomonadati</taxon>
        <taxon>Bacteroidota</taxon>
        <taxon>Flavobacteriia</taxon>
        <taxon>Flavobacteriales</taxon>
        <taxon>Flavobacteriaceae</taxon>
        <taxon>Neptunitalea</taxon>
    </lineage>
</organism>
<comment type="caution">
    <text evidence="2">The sequence shown here is derived from an EMBL/GenBank/DDBJ whole genome shotgun (WGS) entry which is preliminary data.</text>
</comment>
<evidence type="ECO:0000313" key="2">
    <source>
        <dbReference type="EMBL" id="GLB48495.1"/>
    </source>
</evidence>
<proteinExistence type="predicted"/>
<keyword evidence="2" id="KW-0449">Lipoprotein</keyword>
<dbReference type="Proteomes" id="UP001143543">
    <property type="component" value="Unassembled WGS sequence"/>
</dbReference>
<reference evidence="2" key="1">
    <citation type="submission" date="2022-07" db="EMBL/GenBank/DDBJ databases">
        <title>Taxonomy of Novel Oxalotrophic and Methylotrophic Bacteria.</title>
        <authorList>
            <person name="Sahin N."/>
            <person name="Tani A."/>
        </authorList>
    </citation>
    <scope>NUCLEOTIDE SEQUENCE</scope>
    <source>
        <strain evidence="2">Y10</strain>
    </source>
</reference>
<sequence length="132" mass="15349">MKKILLLLVCCGIGFVSCKQNLVDEPDDLIPANTMEKIIYDLSMLNALKAVESDVLEKNNIDAQQYLFEKYKIDSLQFANSSVYYASKNPEEYGKMYERVKFRIEKQLDIVKDSIDLARRKQNIKTDKNEKK</sequence>
<protein>
    <submittedName>
        <fullName evidence="2">Lipoprotein</fullName>
    </submittedName>
</protein>
<dbReference type="InterPro" id="IPR025381">
    <property type="entry name" value="DUF4296"/>
</dbReference>
<dbReference type="PROSITE" id="PS51257">
    <property type="entry name" value="PROKAR_LIPOPROTEIN"/>
    <property type="match status" value="1"/>
</dbReference>
<dbReference type="Pfam" id="PF14129">
    <property type="entry name" value="DUF4296"/>
    <property type="match status" value="1"/>
</dbReference>
<gene>
    <name evidence="2" type="ORF">Y10_08630</name>
</gene>
<evidence type="ECO:0000313" key="3">
    <source>
        <dbReference type="Proteomes" id="UP001143543"/>
    </source>
</evidence>
<name>A0ABQ5MGE8_9FLAO</name>
<dbReference type="RefSeq" id="WP_281764132.1">
    <property type="nucleotide sequence ID" value="NZ_BRVO01000001.1"/>
</dbReference>
<accession>A0ABQ5MGE8</accession>
<dbReference type="EMBL" id="BRVO01000001">
    <property type="protein sequence ID" value="GLB48495.1"/>
    <property type="molecule type" value="Genomic_DNA"/>
</dbReference>
<keyword evidence="3" id="KW-1185">Reference proteome</keyword>
<feature type="domain" description="DUF4296" evidence="1">
    <location>
        <begin position="26"/>
        <end position="108"/>
    </location>
</feature>
<evidence type="ECO:0000259" key="1">
    <source>
        <dbReference type="Pfam" id="PF14129"/>
    </source>
</evidence>